<protein>
    <submittedName>
        <fullName evidence="1">Pilus assembly protein CpaE</fullName>
    </submittedName>
</protein>
<dbReference type="KEGG" id="vna:PN96_12960"/>
<evidence type="ECO:0000313" key="1">
    <source>
        <dbReference type="EMBL" id="ANQ11300.1"/>
    </source>
</evidence>
<dbReference type="GO" id="GO:0016887">
    <property type="term" value="F:ATP hydrolysis activity"/>
    <property type="evidence" value="ECO:0007669"/>
    <property type="project" value="TreeGrafter"/>
</dbReference>
<dbReference type="GO" id="GO:0009898">
    <property type="term" value="C:cytoplasmic side of plasma membrane"/>
    <property type="evidence" value="ECO:0007669"/>
    <property type="project" value="TreeGrafter"/>
</dbReference>
<evidence type="ECO:0000313" key="2">
    <source>
        <dbReference type="Proteomes" id="UP000092741"/>
    </source>
</evidence>
<dbReference type="AlphaFoldDB" id="A0AAN1CVA6"/>
<dbReference type="SUPFAM" id="SSF52540">
    <property type="entry name" value="P-loop containing nucleoside triphosphate hydrolases"/>
    <property type="match status" value="1"/>
</dbReference>
<dbReference type="GO" id="GO:0005524">
    <property type="term" value="F:ATP binding"/>
    <property type="evidence" value="ECO:0007669"/>
    <property type="project" value="TreeGrafter"/>
</dbReference>
<organism evidence="1 2">
    <name type="scientific">Vibrio natriegens NBRC 15636 = ATCC 14048 = DSM 759</name>
    <dbReference type="NCBI Taxonomy" id="1219067"/>
    <lineage>
        <taxon>Bacteria</taxon>
        <taxon>Pseudomonadati</taxon>
        <taxon>Pseudomonadota</taxon>
        <taxon>Gammaproteobacteria</taxon>
        <taxon>Vibrionales</taxon>
        <taxon>Vibrionaceae</taxon>
        <taxon>Vibrio</taxon>
    </lineage>
</organism>
<dbReference type="RefSeq" id="WP_020336262.1">
    <property type="nucleotide sequence ID" value="NZ_ATFJ01000042.1"/>
</dbReference>
<dbReference type="PANTHER" id="PTHR43384:SF13">
    <property type="entry name" value="SLR0110 PROTEIN"/>
    <property type="match status" value="1"/>
</dbReference>
<dbReference type="InterPro" id="IPR050625">
    <property type="entry name" value="ParA/MinD_ATPase"/>
</dbReference>
<dbReference type="GO" id="GO:0005829">
    <property type="term" value="C:cytosol"/>
    <property type="evidence" value="ECO:0007669"/>
    <property type="project" value="TreeGrafter"/>
</dbReference>
<dbReference type="Pfam" id="PF06564">
    <property type="entry name" value="CBP_BcsQ"/>
    <property type="match status" value="1"/>
</dbReference>
<reference evidence="1 2" key="1">
    <citation type="submission" date="2016-07" db="EMBL/GenBank/DDBJ databases">
        <title>Developing Vibrio natriegens as a novel, fast-growing host for biotechnology.</title>
        <authorList>
            <person name="Weinstock M.T."/>
            <person name="Hesek E.D."/>
            <person name="Wilson C.M."/>
            <person name="Gibson D.G."/>
        </authorList>
    </citation>
    <scope>NUCLEOTIDE SEQUENCE [LARGE SCALE GENOMIC DNA]</scope>
    <source>
        <strain evidence="1 2">ATCC 14048</strain>
    </source>
</reference>
<keyword evidence="2" id="KW-1185">Reference proteome</keyword>
<proteinExistence type="predicted"/>
<accession>A0AAN1CVA6</accession>
<dbReference type="GeneID" id="70913725"/>
<sequence length="375" mass="41446">MTERVFNVVAFVLDSQSQLVLESLKSDLTTQDIQVKKGDIEAARLWCVKQGAPDLLIVDGGDCLGLEAALRKLAEYCPPQMKLIVLGKKQEVSLYRSLMFAGVNDYHTTPLNADAIRLSLLHLQGHQVTKPLRHGRVICVLGSTGGCGASTIAANLGYFLAEKQHQFVALVDFDLFHSQHPILLGADYDPHLEHIIADADRIDETLLAHSSQQLTKHLHLFYGQDSQLPHDDVQQPAETIQALAEHYATVIVDVPNLNHPAMPAIVEQADNCIFVTDYSLNSFRYLAKLRANTPLKHQRQILVGNLCRHAKGRVPKQEITKALGLELSVELPFDAKAFDKAEREGKPLLAERSKFSKKIHQLGQVLGAASAEQKG</sequence>
<gene>
    <name evidence="1" type="ORF">BA890_00370</name>
</gene>
<dbReference type="Proteomes" id="UP000092741">
    <property type="component" value="Chromosome 1"/>
</dbReference>
<dbReference type="Gene3D" id="3.40.50.2300">
    <property type="match status" value="1"/>
</dbReference>
<dbReference type="EMBL" id="CP016345">
    <property type="protein sequence ID" value="ANQ11300.1"/>
    <property type="molecule type" value="Genomic_DNA"/>
</dbReference>
<dbReference type="PANTHER" id="PTHR43384">
    <property type="entry name" value="SEPTUM SITE-DETERMINING PROTEIN MIND HOMOLOG, CHLOROPLASTIC-RELATED"/>
    <property type="match status" value="1"/>
</dbReference>
<dbReference type="SUPFAM" id="SSF52172">
    <property type="entry name" value="CheY-like"/>
    <property type="match status" value="1"/>
</dbReference>
<dbReference type="InterPro" id="IPR027417">
    <property type="entry name" value="P-loop_NTPase"/>
</dbReference>
<dbReference type="InterPro" id="IPR017746">
    <property type="entry name" value="Cellulose_synthase_operon_BcsQ"/>
</dbReference>
<dbReference type="Gene3D" id="3.40.50.300">
    <property type="entry name" value="P-loop containing nucleotide triphosphate hydrolases"/>
    <property type="match status" value="1"/>
</dbReference>
<name>A0AAN1CVA6_VIBNA</name>
<dbReference type="GO" id="GO:0051782">
    <property type="term" value="P:negative regulation of cell division"/>
    <property type="evidence" value="ECO:0007669"/>
    <property type="project" value="TreeGrafter"/>
</dbReference>
<dbReference type="InterPro" id="IPR011006">
    <property type="entry name" value="CheY-like_superfamily"/>
</dbReference>